<comment type="similarity">
    <text evidence="1 6">Belongs to the FHY3/FAR1 family.</text>
</comment>
<evidence type="ECO:0000256" key="4">
    <source>
        <dbReference type="ARBA" id="ARBA00022833"/>
    </source>
</evidence>
<reference evidence="9" key="1">
    <citation type="journal article" date="2025" name="Foods">
        <title>Unveiling the Microbial Signatures of Arabica Coffee Cherries: Insights into Ripeness Specific Diversity, Functional Traits, and Implications for Quality and Safety.</title>
        <authorList>
            <consortium name="RefSeq"/>
            <person name="Tenea G.N."/>
            <person name="Cifuentes V."/>
            <person name="Reyes P."/>
            <person name="Cevallos-Vallejos M."/>
        </authorList>
    </citation>
    <scope>NUCLEOTIDE SEQUENCE [LARGE SCALE GENOMIC DNA]</scope>
</reference>
<evidence type="ECO:0000256" key="3">
    <source>
        <dbReference type="ARBA" id="ARBA00022771"/>
    </source>
</evidence>
<feature type="compositionally biased region" description="Basic residues" evidence="7">
    <location>
        <begin position="713"/>
        <end position="728"/>
    </location>
</feature>
<dbReference type="RefSeq" id="XP_027062779.2">
    <property type="nucleotide sequence ID" value="XM_027206978.2"/>
</dbReference>
<dbReference type="Pfam" id="PF04434">
    <property type="entry name" value="SWIM"/>
    <property type="match status" value="1"/>
</dbReference>
<sequence length="849" mass="97773">MGSKPSPCRQLHFEEFKEQTKDFDIVNEGNIHDIEETSGLNSVKDLNKIHSSIPNETIPHIGMEFETEAQAWQYYLAYGKLVRFGVRNSKSHNDKYGKLIARTFCCSAEGKRGKDKRDGSVKVPRPETRCGCLARMKVNSRQTGKFRVIEFVVEHNHYLSRPNKTHPYRSHRSITSNLAVDIEMAHNVRIAPKVAYELMARQAGGRENVGFIPEDYKNYLRSKRTRDVKIGDTGGVLEYLQKMQFEDPNFFYAIQVDEDDLITNIFWSDKKIKANYANFGDVICFDTTYRKNKEGRPIALFVGVNHHKQTTIFGAALLYDETSMTFEWLFDTFTRAMSGKKPMTILTDQDAAMAKALASKWPDTYHHLCIWHIYQNAAIHLSSVFTEFKSFAHDFSTCIYDFEEEEDFVAEWNRMLEKYDLQNNDWLKRLFGIKEKWVLVYGRQYFCADMTTTQRSESMNSVLKRYVNYKHNFLESFNHFQRLLEDRRYEELKADFRANISFLALQYHCELLKHAANIYTPKAFKCFQTEWCKSLDAKFHDCGEVESVRKYEITLFKKSYYHTVFHDLLNDKFDCSCRKFQFTGIFCSHILKVFMMRNIVKIPSEYILKRWTHKAKTGFFGDEDSTVDTNNLDPKLVSSMWYRELCRIYVQLATRAAEIEETYKIAKDSLLKMLEDVDAKLQDEVASQKSNETTNRMSQSGKAVGEGSDNKIKGIKAKAKTTSGKRLRSSLEKVSNKRKSTNKSRGGAKVTTSGPPLSSTQADSSQSMNVENLKKDAQHSISMTRLLEEQQACSVESLVKNNLGEHNNVISFASVSDGRVTETTIVGVRCNNYSGSQIPCQGGNNVQDL</sequence>
<protein>
    <recommendedName>
        <fullName evidence="6">Protein FAR1-RELATED SEQUENCE</fullName>
    </recommendedName>
</protein>
<evidence type="ECO:0000256" key="7">
    <source>
        <dbReference type="SAM" id="MobiDB-lite"/>
    </source>
</evidence>
<evidence type="ECO:0000256" key="6">
    <source>
        <dbReference type="RuleBase" id="RU367018"/>
    </source>
</evidence>
<dbReference type="PANTHER" id="PTHR31669:SF299">
    <property type="entry name" value="PROTEIN FAR1-RELATED SEQUENCE"/>
    <property type="match status" value="1"/>
</dbReference>
<dbReference type="OrthoDB" id="1746270at2759"/>
<evidence type="ECO:0000259" key="8">
    <source>
        <dbReference type="PROSITE" id="PS50966"/>
    </source>
</evidence>
<dbReference type="InterPro" id="IPR018289">
    <property type="entry name" value="MULE_transposase_dom"/>
</dbReference>
<feature type="domain" description="SWIM-type" evidence="8">
    <location>
        <begin position="560"/>
        <end position="598"/>
    </location>
</feature>
<feature type="compositionally biased region" description="Polar residues" evidence="7">
    <location>
        <begin position="750"/>
        <end position="769"/>
    </location>
</feature>
<dbReference type="GeneID" id="113689156"/>
<dbReference type="InterPro" id="IPR004330">
    <property type="entry name" value="FAR1_DNA_bnd_dom"/>
</dbReference>
<feature type="compositionally biased region" description="Polar residues" evidence="7">
    <location>
        <begin position="685"/>
        <end position="701"/>
    </location>
</feature>
<keyword evidence="2 6" id="KW-0479">Metal-binding</keyword>
<dbReference type="InterPro" id="IPR006564">
    <property type="entry name" value="Znf_PMZ"/>
</dbReference>
<dbReference type="Proteomes" id="UP001652660">
    <property type="component" value="Chromosome 5c"/>
</dbReference>
<keyword evidence="9" id="KW-1185">Reference proteome</keyword>
<dbReference type="Pfam" id="PF03101">
    <property type="entry name" value="FAR1"/>
    <property type="match status" value="1"/>
</dbReference>
<dbReference type="Pfam" id="PF10551">
    <property type="entry name" value="MULE"/>
    <property type="match status" value="1"/>
</dbReference>
<keyword evidence="6" id="KW-0539">Nucleus</keyword>
<dbReference type="PROSITE" id="PS50966">
    <property type="entry name" value="ZF_SWIM"/>
    <property type="match status" value="1"/>
</dbReference>
<evidence type="ECO:0000313" key="9">
    <source>
        <dbReference type="Proteomes" id="UP001652660"/>
    </source>
</evidence>
<feature type="region of interest" description="Disordered" evidence="7">
    <location>
        <begin position="685"/>
        <end position="769"/>
    </location>
</feature>
<dbReference type="PANTHER" id="PTHR31669">
    <property type="entry name" value="PROTEIN FAR1-RELATED SEQUENCE 10-RELATED"/>
    <property type="match status" value="1"/>
</dbReference>
<accession>A0A6P6SAK8</accession>
<evidence type="ECO:0000256" key="2">
    <source>
        <dbReference type="ARBA" id="ARBA00022723"/>
    </source>
</evidence>
<gene>
    <name evidence="10" type="primary">LOC113689156</name>
</gene>
<reference evidence="10" key="2">
    <citation type="submission" date="2025-08" db="UniProtKB">
        <authorList>
            <consortium name="RefSeq"/>
        </authorList>
    </citation>
    <scope>IDENTIFICATION</scope>
    <source>
        <tissue evidence="10">Leaves</tissue>
    </source>
</reference>
<keyword evidence="3 5" id="KW-0863">Zinc-finger</keyword>
<organism evidence="9 10">
    <name type="scientific">Coffea arabica</name>
    <name type="common">Arabian coffee</name>
    <dbReference type="NCBI Taxonomy" id="13443"/>
    <lineage>
        <taxon>Eukaryota</taxon>
        <taxon>Viridiplantae</taxon>
        <taxon>Streptophyta</taxon>
        <taxon>Embryophyta</taxon>
        <taxon>Tracheophyta</taxon>
        <taxon>Spermatophyta</taxon>
        <taxon>Magnoliopsida</taxon>
        <taxon>eudicotyledons</taxon>
        <taxon>Gunneridae</taxon>
        <taxon>Pentapetalae</taxon>
        <taxon>asterids</taxon>
        <taxon>lamiids</taxon>
        <taxon>Gentianales</taxon>
        <taxon>Rubiaceae</taxon>
        <taxon>Ixoroideae</taxon>
        <taxon>Gardenieae complex</taxon>
        <taxon>Bertiereae - Coffeeae clade</taxon>
        <taxon>Coffeeae</taxon>
        <taxon>Coffea</taxon>
    </lineage>
</organism>
<comment type="subcellular location">
    <subcellularLocation>
        <location evidence="6">Nucleus</location>
    </subcellularLocation>
</comment>
<dbReference type="InterPro" id="IPR007527">
    <property type="entry name" value="Znf_SWIM"/>
</dbReference>
<evidence type="ECO:0000313" key="10">
    <source>
        <dbReference type="RefSeq" id="XP_027062779.2"/>
    </source>
</evidence>
<dbReference type="SMART" id="SM00575">
    <property type="entry name" value="ZnF_PMZ"/>
    <property type="match status" value="1"/>
</dbReference>
<dbReference type="InterPro" id="IPR031052">
    <property type="entry name" value="FHY3/FAR1"/>
</dbReference>
<name>A0A6P6SAK8_COFAR</name>
<comment type="function">
    <text evidence="6">Putative transcription activator involved in regulating light control of development.</text>
</comment>
<evidence type="ECO:0000256" key="1">
    <source>
        <dbReference type="ARBA" id="ARBA00005889"/>
    </source>
</evidence>
<evidence type="ECO:0000256" key="5">
    <source>
        <dbReference type="PROSITE-ProRule" id="PRU00325"/>
    </source>
</evidence>
<proteinExistence type="inferred from homology"/>
<keyword evidence="4 6" id="KW-0862">Zinc</keyword>